<accession>A0AAN8P077</accession>
<evidence type="ECO:0000256" key="3">
    <source>
        <dbReference type="ARBA" id="ARBA00012319"/>
    </source>
</evidence>
<dbReference type="SMART" id="SM00065">
    <property type="entry name" value="GAF"/>
    <property type="match status" value="2"/>
</dbReference>
<dbReference type="EMBL" id="JAWJWE010000004">
    <property type="protein sequence ID" value="KAK6636663.1"/>
    <property type="molecule type" value="Genomic_DNA"/>
</dbReference>
<evidence type="ECO:0000256" key="5">
    <source>
        <dbReference type="ARBA" id="ARBA00022723"/>
    </source>
</evidence>
<feature type="binding site" evidence="8">
    <location>
        <position position="695"/>
    </location>
    <ligand>
        <name>AMP</name>
        <dbReference type="ChEBI" id="CHEBI:456215"/>
    </ligand>
</feature>
<dbReference type="Gene3D" id="1.10.1300.10">
    <property type="entry name" value="3'5'-cyclic nucleotide phosphodiesterase, catalytic domain"/>
    <property type="match status" value="1"/>
</dbReference>
<dbReference type="SUPFAM" id="SSF109604">
    <property type="entry name" value="HD-domain/PDEase-like"/>
    <property type="match status" value="1"/>
</dbReference>
<dbReference type="PRINTS" id="PR00387">
    <property type="entry name" value="PDIESTERASE1"/>
</dbReference>
<feature type="binding site" evidence="9">
    <location>
        <position position="531"/>
    </location>
    <ligand>
        <name>Zn(2+)</name>
        <dbReference type="ChEBI" id="CHEBI:29105"/>
        <label>2</label>
    </ligand>
</feature>
<dbReference type="InterPro" id="IPR029016">
    <property type="entry name" value="GAF-like_dom_sf"/>
</dbReference>
<evidence type="ECO:0000256" key="7">
    <source>
        <dbReference type="PIRSR" id="PIRSR623088-1"/>
    </source>
</evidence>
<dbReference type="InterPro" id="IPR002073">
    <property type="entry name" value="PDEase_catalytic_dom"/>
</dbReference>
<comment type="caution">
    <text evidence="11">The sequence shown here is derived from an EMBL/GenBank/DDBJ whole genome shotgun (WGS) entry which is preliminary data.</text>
</comment>
<comment type="cofactor">
    <cofactor evidence="1">
        <name>a divalent metal cation</name>
        <dbReference type="ChEBI" id="CHEBI:60240"/>
    </cofactor>
</comment>
<dbReference type="PANTHER" id="PTHR11347">
    <property type="entry name" value="CYCLIC NUCLEOTIDE PHOSPHODIESTERASE"/>
    <property type="match status" value="1"/>
</dbReference>
<keyword evidence="6" id="KW-0378">Hydrolase</keyword>
<dbReference type="Pfam" id="PF13185">
    <property type="entry name" value="GAF_2"/>
    <property type="match status" value="1"/>
</dbReference>
<feature type="binding site" evidence="9">
    <location>
        <position position="531"/>
    </location>
    <ligand>
        <name>Zn(2+)</name>
        <dbReference type="ChEBI" id="CHEBI:29105"/>
        <label>1</label>
    </ligand>
</feature>
<name>A0AAN8P077_POLSC</name>
<feature type="binding site" evidence="9">
    <location>
        <position position="530"/>
    </location>
    <ligand>
        <name>Zn(2+)</name>
        <dbReference type="ChEBI" id="CHEBI:29105"/>
        <label>1</label>
    </ligand>
</feature>
<evidence type="ECO:0000256" key="4">
    <source>
        <dbReference type="ARBA" id="ARBA00022535"/>
    </source>
</evidence>
<dbReference type="AlphaFoldDB" id="A0AAN8P077"/>
<feature type="binding site" evidence="8">
    <location>
        <position position="643"/>
    </location>
    <ligand>
        <name>AMP</name>
        <dbReference type="ChEBI" id="CHEBI:456215"/>
    </ligand>
</feature>
<evidence type="ECO:0000259" key="10">
    <source>
        <dbReference type="PROSITE" id="PS51845"/>
    </source>
</evidence>
<evidence type="ECO:0000313" key="11">
    <source>
        <dbReference type="EMBL" id="KAK6636663.1"/>
    </source>
</evidence>
<protein>
    <recommendedName>
        <fullName evidence="3">3',5'-cyclic-GMP phosphodiesterase</fullName>
        <ecNumber evidence="3">3.1.4.35</ecNumber>
    </recommendedName>
</protein>
<dbReference type="PROSITE" id="PS51845">
    <property type="entry name" value="PDEASE_I_2"/>
    <property type="match status" value="1"/>
</dbReference>
<comment type="similarity">
    <text evidence="2">Belongs to the cyclic nucleotide phosphodiesterase family.</text>
</comment>
<dbReference type="GO" id="GO:0007165">
    <property type="term" value="P:signal transduction"/>
    <property type="evidence" value="ECO:0007669"/>
    <property type="project" value="InterPro"/>
</dbReference>
<organism evidence="11 12">
    <name type="scientific">Polyplax serrata</name>
    <name type="common">Common mouse louse</name>
    <dbReference type="NCBI Taxonomy" id="468196"/>
    <lineage>
        <taxon>Eukaryota</taxon>
        <taxon>Metazoa</taxon>
        <taxon>Ecdysozoa</taxon>
        <taxon>Arthropoda</taxon>
        <taxon>Hexapoda</taxon>
        <taxon>Insecta</taxon>
        <taxon>Pterygota</taxon>
        <taxon>Neoptera</taxon>
        <taxon>Paraneoptera</taxon>
        <taxon>Psocodea</taxon>
        <taxon>Troctomorpha</taxon>
        <taxon>Phthiraptera</taxon>
        <taxon>Anoplura</taxon>
        <taxon>Polyplacidae</taxon>
        <taxon>Polyplax</taxon>
    </lineage>
</organism>
<proteinExistence type="inferred from homology"/>
<dbReference type="InterPro" id="IPR036971">
    <property type="entry name" value="PDEase_catalytic_dom_sf"/>
</dbReference>
<evidence type="ECO:0000313" key="12">
    <source>
        <dbReference type="Proteomes" id="UP001372834"/>
    </source>
</evidence>
<dbReference type="GO" id="GO:0047555">
    <property type="term" value="F:3',5'-cyclic-GMP phosphodiesterase activity"/>
    <property type="evidence" value="ECO:0007669"/>
    <property type="project" value="UniProtKB-EC"/>
</dbReference>
<dbReference type="SUPFAM" id="SSF55781">
    <property type="entry name" value="GAF domain-like"/>
    <property type="match status" value="2"/>
</dbReference>
<evidence type="ECO:0000256" key="8">
    <source>
        <dbReference type="PIRSR" id="PIRSR623088-2"/>
    </source>
</evidence>
<dbReference type="GO" id="GO:0046872">
    <property type="term" value="F:metal ion binding"/>
    <property type="evidence" value="ECO:0007669"/>
    <property type="project" value="UniProtKB-KW"/>
</dbReference>
<feature type="binding site" evidence="9">
    <location>
        <position position="496"/>
    </location>
    <ligand>
        <name>Zn(2+)</name>
        <dbReference type="ChEBI" id="CHEBI:29105"/>
        <label>1</label>
    </ligand>
</feature>
<keyword evidence="4" id="KW-0140">cGMP</keyword>
<dbReference type="InterPro" id="IPR003018">
    <property type="entry name" value="GAF"/>
</dbReference>
<dbReference type="Pfam" id="PF00233">
    <property type="entry name" value="PDEase_I"/>
    <property type="match status" value="1"/>
</dbReference>
<dbReference type="InterPro" id="IPR023088">
    <property type="entry name" value="PDEase"/>
</dbReference>
<keyword evidence="5 9" id="KW-0479">Metal-binding</keyword>
<dbReference type="InterPro" id="IPR003607">
    <property type="entry name" value="HD/PDEase_dom"/>
</dbReference>
<feature type="active site" description="Proton donor" evidence="7">
    <location>
        <position position="492"/>
    </location>
</feature>
<dbReference type="EC" id="3.1.4.35" evidence="3"/>
<sequence length="769" mass="88380">MYLSKESVSQLMFQRKTPKKIVTPSKEARKVLAPFIKRLRKQGAQKLLSKVEADHQKHYVRSKVKDVIAKLQSFCKDSLEIPTVLNETAEILKDVTKSLGASSYFVDDSSEYLILNSKYMPSDGRHKVMYKIEPGQTVAAYVAYSQEFVIVDDILGDSRFPLGIPGGTKNIKSVLCLPILNTVEGKCIAVVELFRDVTQESYSSLDLQTCTTMTGWMGAAIYQNNERLFLLKKSELSNYLISLTEYFFTGEITFDKFVSDIVECAKLSVQAERGTFYVMDEEIKEGTENEIVADVYEEGFDSIHYTFKKKNKQKFTKNSPGFAGIVAREGCIVNIQDTNNDTRCTRIHDSHGSITKCVIGIPLKGTQGILGVLQLINKLEEPYFTAKDETLLKSIAVYSYLACQHNLVKEKLRKSVSKQFKKDNLKVKFPEKSGWPCRGRSFDWIITGNEDKAPNYAVFMFTYLLGEQYFDYYKLTEFVLVVRKSYRDNPYHNFSHAFTVCHCMFNIVHRNKDNFTRQQILALMIATICHDSDHVGFTNNFLELTNHWLSELYWESPLEHHHYDVCKMILEVKEFSTELLSHLKPDELVEIDGMLKHLILSTDLVQYFRTRGQMSNLIKTGTFNWDDSDHRTLFLGIAMTVCDVSGQCKPFYTAKKITEGLYREFYNQGDVEKSLGFSPLSMMDREKTSTIPENQIQFLSLVCIPCVETLVTVFGNTHELLRQCQELRDCWTNILEKKVVEIWKLEECIVESKCKKQSSKRVILHNQSL</sequence>
<evidence type="ECO:0000256" key="1">
    <source>
        <dbReference type="ARBA" id="ARBA00001968"/>
    </source>
</evidence>
<feature type="domain" description="PDEase" evidence="10">
    <location>
        <begin position="412"/>
        <end position="738"/>
    </location>
</feature>
<evidence type="ECO:0000256" key="6">
    <source>
        <dbReference type="ARBA" id="ARBA00022801"/>
    </source>
</evidence>
<gene>
    <name evidence="11" type="ORF">RUM43_010325</name>
</gene>
<feature type="binding site" evidence="8">
    <location>
        <begin position="492"/>
        <end position="496"/>
    </location>
    <ligand>
        <name>AMP</name>
        <dbReference type="ChEBI" id="CHEBI:456215"/>
    </ligand>
</feature>
<evidence type="ECO:0000256" key="9">
    <source>
        <dbReference type="PIRSR" id="PIRSR623088-3"/>
    </source>
</evidence>
<dbReference type="Gene3D" id="3.30.450.40">
    <property type="match status" value="2"/>
</dbReference>
<feature type="binding site" evidence="8">
    <location>
        <position position="531"/>
    </location>
    <ligand>
        <name>AMP</name>
        <dbReference type="ChEBI" id="CHEBI:456215"/>
    </ligand>
</feature>
<reference evidence="11 12" key="1">
    <citation type="submission" date="2023-10" db="EMBL/GenBank/DDBJ databases">
        <title>Genomes of two closely related lineages of the louse Polyplax serrata with different host specificities.</title>
        <authorList>
            <person name="Martinu J."/>
            <person name="Tarabai H."/>
            <person name="Stefka J."/>
            <person name="Hypsa V."/>
        </authorList>
    </citation>
    <scope>NUCLEOTIDE SEQUENCE [LARGE SCALE GENOMIC DNA]</scope>
    <source>
        <strain evidence="11">HR10_N</strain>
    </source>
</reference>
<feature type="binding site" evidence="9">
    <location>
        <position position="643"/>
    </location>
    <ligand>
        <name>Zn(2+)</name>
        <dbReference type="ChEBI" id="CHEBI:29105"/>
        <label>1</label>
    </ligand>
</feature>
<dbReference type="Proteomes" id="UP001372834">
    <property type="component" value="Unassembled WGS sequence"/>
</dbReference>
<dbReference type="CDD" id="cd00077">
    <property type="entry name" value="HDc"/>
    <property type="match status" value="1"/>
</dbReference>
<evidence type="ECO:0000256" key="2">
    <source>
        <dbReference type="ARBA" id="ARBA00007648"/>
    </source>
</evidence>